<protein>
    <submittedName>
        <fullName evidence="4">S-adenosyl-l-methionine hydroxide adenosyltransferase family protein</fullName>
    </submittedName>
</protein>
<keyword evidence="1" id="KW-0732">Signal</keyword>
<feature type="domain" description="S-adenosyl-l-methionine hydroxide adenosyltransferase N-terminal" evidence="2">
    <location>
        <begin position="42"/>
        <end position="189"/>
    </location>
</feature>
<dbReference type="Pfam" id="PF01887">
    <property type="entry name" value="SAM_HAT_N"/>
    <property type="match status" value="1"/>
</dbReference>
<name>A0ABS6E0J8_9FIRM</name>
<proteinExistence type="predicted"/>
<comment type="caution">
    <text evidence="4">The sequence shown here is derived from an EMBL/GenBank/DDBJ whole genome shotgun (WGS) entry which is preliminary data.</text>
</comment>
<feature type="chain" id="PRO_5047330514" evidence="1">
    <location>
        <begin position="27"/>
        <end position="316"/>
    </location>
</feature>
<dbReference type="EMBL" id="JAHLPM010000001">
    <property type="protein sequence ID" value="MBU5436426.1"/>
    <property type="molecule type" value="Genomic_DNA"/>
</dbReference>
<evidence type="ECO:0000313" key="5">
    <source>
        <dbReference type="Proteomes" id="UP000749471"/>
    </source>
</evidence>
<evidence type="ECO:0000256" key="1">
    <source>
        <dbReference type="SAM" id="SignalP"/>
    </source>
</evidence>
<evidence type="ECO:0000259" key="3">
    <source>
        <dbReference type="Pfam" id="PF20257"/>
    </source>
</evidence>
<dbReference type="PANTHER" id="PTHR35092">
    <property type="entry name" value="CHLORINASE MJ1651"/>
    <property type="match status" value="1"/>
</dbReference>
<dbReference type="RefSeq" id="WP_216515632.1">
    <property type="nucleotide sequence ID" value="NZ_JAHLPM010000001.1"/>
</dbReference>
<sequence length="316" mass="35328">MFKKTKRLSLLLTIIMVFSITTTALAKEQKAESYLDGKSALVFMTDFGLKDGAVSAMKGVAFGVDKDLRMFDLSHDITSYDIWEGAYRLKQTASYWPKGTVFVNVVDPGVGTDRNSIVLKTKTGHYFVGPDNGLFTLIAEDMGIEEVRRIDESKNRLEGSSKSYTFHGRDIFAYVGARLASGNLKYEDVGPKLKNEVVKISYQKPELKGNTVSGNIPILDIQYGNIWSNISDELFEKLNPKVGEVFQVEIYNKDKLIYNEKVPYANSFGDVEDGKPLLYLNSLLNVSVALNMDSFADTYKVTSGPDWTIKVTKIVK</sequence>
<dbReference type="InterPro" id="IPR002747">
    <property type="entry name" value="SAM_OH_AdoTrfase"/>
</dbReference>
<evidence type="ECO:0000259" key="2">
    <source>
        <dbReference type="Pfam" id="PF01887"/>
    </source>
</evidence>
<organism evidence="4 5">
    <name type="scientific">Tissierella simiarum</name>
    <dbReference type="NCBI Taxonomy" id="2841534"/>
    <lineage>
        <taxon>Bacteria</taxon>
        <taxon>Bacillati</taxon>
        <taxon>Bacillota</taxon>
        <taxon>Tissierellia</taxon>
        <taxon>Tissierellales</taxon>
        <taxon>Tissierellaceae</taxon>
        <taxon>Tissierella</taxon>
    </lineage>
</organism>
<evidence type="ECO:0000313" key="4">
    <source>
        <dbReference type="EMBL" id="MBU5436426.1"/>
    </source>
</evidence>
<reference evidence="4 5" key="1">
    <citation type="submission" date="2021-06" db="EMBL/GenBank/DDBJ databases">
        <authorList>
            <person name="Sun Q."/>
            <person name="Li D."/>
        </authorList>
    </citation>
    <scope>NUCLEOTIDE SEQUENCE [LARGE SCALE GENOMIC DNA]</scope>
    <source>
        <strain evidence="4 5">MSJ-40</strain>
    </source>
</reference>
<dbReference type="PIRSF" id="PIRSF006779">
    <property type="entry name" value="UCP006779"/>
    <property type="match status" value="1"/>
</dbReference>
<accession>A0ABS6E0J8</accession>
<feature type="signal peptide" evidence="1">
    <location>
        <begin position="1"/>
        <end position="26"/>
    </location>
</feature>
<dbReference type="Proteomes" id="UP000749471">
    <property type="component" value="Unassembled WGS sequence"/>
</dbReference>
<dbReference type="Pfam" id="PF20257">
    <property type="entry name" value="SAM_HAT_C"/>
    <property type="match status" value="1"/>
</dbReference>
<dbReference type="InterPro" id="IPR046470">
    <property type="entry name" value="SAM_HAT_C"/>
</dbReference>
<dbReference type="InterPro" id="IPR046469">
    <property type="entry name" value="SAM_HAT_N"/>
</dbReference>
<feature type="domain" description="S-adenosyl-l-methionine hydroxide adenosyltransferase C-terminal" evidence="3">
    <location>
        <begin position="214"/>
        <end position="308"/>
    </location>
</feature>
<dbReference type="PANTHER" id="PTHR35092:SF1">
    <property type="entry name" value="CHLORINASE MJ1651"/>
    <property type="match status" value="1"/>
</dbReference>
<gene>
    <name evidence="4" type="ORF">KQI42_00315</name>
</gene>
<keyword evidence="5" id="KW-1185">Reference proteome</keyword>